<dbReference type="PANTHER" id="PTHR42648:SF11">
    <property type="entry name" value="TRANSPOSON TY4-P GAG-POL POLYPROTEIN"/>
    <property type="match status" value="1"/>
</dbReference>
<dbReference type="GO" id="GO:0016787">
    <property type="term" value="F:hydrolase activity"/>
    <property type="evidence" value="ECO:0007669"/>
    <property type="project" value="UniProtKB-KW"/>
</dbReference>
<name>A0A8J2RCG5_9CRUS</name>
<keyword evidence="8" id="KW-0808">Transferase</keyword>
<evidence type="ECO:0000256" key="4">
    <source>
        <dbReference type="ARBA" id="ARBA00022801"/>
    </source>
</evidence>
<dbReference type="InterPro" id="IPR012337">
    <property type="entry name" value="RNaseH-like_sf"/>
</dbReference>
<evidence type="ECO:0000256" key="8">
    <source>
        <dbReference type="ARBA" id="ARBA00022932"/>
    </source>
</evidence>
<dbReference type="SUPFAM" id="SSF53098">
    <property type="entry name" value="Ribonuclease H-like"/>
    <property type="match status" value="1"/>
</dbReference>
<keyword evidence="8" id="KW-0548">Nucleotidyltransferase</keyword>
<feature type="domain" description="Integrase catalytic" evidence="11">
    <location>
        <begin position="24"/>
        <end position="146"/>
    </location>
</feature>
<dbReference type="EMBL" id="CAKKLH010000010">
    <property type="protein sequence ID" value="CAH0098864.1"/>
    <property type="molecule type" value="Genomic_DNA"/>
</dbReference>
<dbReference type="GO" id="GO:0015074">
    <property type="term" value="P:DNA integration"/>
    <property type="evidence" value="ECO:0007669"/>
    <property type="project" value="UniProtKB-KW"/>
</dbReference>
<organism evidence="12 13">
    <name type="scientific">Daphnia galeata</name>
    <dbReference type="NCBI Taxonomy" id="27404"/>
    <lineage>
        <taxon>Eukaryota</taxon>
        <taxon>Metazoa</taxon>
        <taxon>Ecdysozoa</taxon>
        <taxon>Arthropoda</taxon>
        <taxon>Crustacea</taxon>
        <taxon>Branchiopoda</taxon>
        <taxon>Diplostraca</taxon>
        <taxon>Cladocera</taxon>
        <taxon>Anomopoda</taxon>
        <taxon>Daphniidae</taxon>
        <taxon>Daphnia</taxon>
    </lineage>
</organism>
<feature type="compositionally biased region" description="Basic and acidic residues" evidence="10">
    <location>
        <begin position="106"/>
        <end position="129"/>
    </location>
</feature>
<evidence type="ECO:0000256" key="1">
    <source>
        <dbReference type="ARBA" id="ARBA00022722"/>
    </source>
</evidence>
<keyword evidence="1" id="KW-0540">Nuclease</keyword>
<evidence type="ECO:0000259" key="11">
    <source>
        <dbReference type="PROSITE" id="PS50994"/>
    </source>
</evidence>
<dbReference type="GO" id="GO:0046872">
    <property type="term" value="F:metal ion binding"/>
    <property type="evidence" value="ECO:0007669"/>
    <property type="project" value="UniProtKB-KW"/>
</dbReference>
<keyword evidence="5" id="KW-0460">Magnesium</keyword>
<accession>A0A8J2RCG5</accession>
<keyword evidence="4" id="KW-0378">Hydrolase</keyword>
<protein>
    <recommendedName>
        <fullName evidence="11">Integrase catalytic domain-containing protein</fullName>
    </recommendedName>
</protein>
<evidence type="ECO:0000256" key="5">
    <source>
        <dbReference type="ARBA" id="ARBA00022842"/>
    </source>
</evidence>
<evidence type="ECO:0000313" key="12">
    <source>
        <dbReference type="EMBL" id="CAH0098864.1"/>
    </source>
</evidence>
<dbReference type="GO" id="GO:0003676">
    <property type="term" value="F:nucleic acid binding"/>
    <property type="evidence" value="ECO:0007669"/>
    <property type="project" value="InterPro"/>
</dbReference>
<dbReference type="OrthoDB" id="413361at2759"/>
<keyword evidence="8" id="KW-0239">DNA-directed DNA polymerase</keyword>
<comment type="caution">
    <text evidence="12">The sequence shown here is derived from an EMBL/GenBank/DDBJ whole genome shotgun (WGS) entry which is preliminary data.</text>
</comment>
<dbReference type="GO" id="GO:0003887">
    <property type="term" value="F:DNA-directed DNA polymerase activity"/>
    <property type="evidence" value="ECO:0007669"/>
    <property type="project" value="UniProtKB-KW"/>
</dbReference>
<evidence type="ECO:0000256" key="9">
    <source>
        <dbReference type="ARBA" id="ARBA00023172"/>
    </source>
</evidence>
<keyword evidence="3" id="KW-0255">Endonuclease</keyword>
<evidence type="ECO:0000256" key="10">
    <source>
        <dbReference type="SAM" id="MobiDB-lite"/>
    </source>
</evidence>
<evidence type="ECO:0000313" key="13">
    <source>
        <dbReference type="Proteomes" id="UP000789390"/>
    </source>
</evidence>
<dbReference type="InterPro" id="IPR036397">
    <property type="entry name" value="RNaseH_sf"/>
</dbReference>
<dbReference type="Proteomes" id="UP000789390">
    <property type="component" value="Unassembled WGS sequence"/>
</dbReference>
<evidence type="ECO:0000256" key="6">
    <source>
        <dbReference type="ARBA" id="ARBA00022908"/>
    </source>
</evidence>
<dbReference type="PROSITE" id="PS50994">
    <property type="entry name" value="INTEGRASE"/>
    <property type="match status" value="1"/>
</dbReference>
<dbReference type="PANTHER" id="PTHR42648">
    <property type="entry name" value="TRANSPOSASE, PUTATIVE-RELATED"/>
    <property type="match status" value="1"/>
</dbReference>
<keyword evidence="6" id="KW-0229">DNA integration</keyword>
<reference evidence="12" key="1">
    <citation type="submission" date="2021-11" db="EMBL/GenBank/DDBJ databases">
        <authorList>
            <person name="Schell T."/>
        </authorList>
    </citation>
    <scope>NUCLEOTIDE SEQUENCE</scope>
    <source>
        <strain evidence="12">M5</strain>
    </source>
</reference>
<dbReference type="GO" id="GO:0003964">
    <property type="term" value="F:RNA-directed DNA polymerase activity"/>
    <property type="evidence" value="ECO:0007669"/>
    <property type="project" value="UniProtKB-KW"/>
</dbReference>
<sequence>MNLDSKQIDRADPCGWCLYCKMHRLPFPTEERERAENLGDHIHGDLGMVSVPTPEGHRYYSLLKDEFSEFTDAQLLKKKNEVSTHTIEFCEKVKTQTGRSVKVLRTDQGREYRGERFEQMETRLRDHPPDNLPIQPSTKWSKRKIQ</sequence>
<evidence type="ECO:0000256" key="7">
    <source>
        <dbReference type="ARBA" id="ARBA00022918"/>
    </source>
</evidence>
<keyword evidence="9" id="KW-0233">DNA recombination</keyword>
<keyword evidence="2" id="KW-0479">Metal-binding</keyword>
<gene>
    <name evidence="12" type="ORF">DGAL_LOCUS970</name>
</gene>
<dbReference type="GO" id="GO:0004519">
    <property type="term" value="F:endonuclease activity"/>
    <property type="evidence" value="ECO:0007669"/>
    <property type="project" value="UniProtKB-KW"/>
</dbReference>
<keyword evidence="7" id="KW-0695">RNA-directed DNA polymerase</keyword>
<proteinExistence type="predicted"/>
<dbReference type="InterPro" id="IPR039537">
    <property type="entry name" value="Retrotran_Ty1/copia-like"/>
</dbReference>
<dbReference type="GO" id="GO:0006310">
    <property type="term" value="P:DNA recombination"/>
    <property type="evidence" value="ECO:0007669"/>
    <property type="project" value="UniProtKB-KW"/>
</dbReference>
<dbReference type="Gene3D" id="3.30.420.10">
    <property type="entry name" value="Ribonuclease H-like superfamily/Ribonuclease H"/>
    <property type="match status" value="1"/>
</dbReference>
<keyword evidence="13" id="KW-1185">Reference proteome</keyword>
<evidence type="ECO:0000256" key="3">
    <source>
        <dbReference type="ARBA" id="ARBA00022759"/>
    </source>
</evidence>
<feature type="region of interest" description="Disordered" evidence="10">
    <location>
        <begin position="106"/>
        <end position="146"/>
    </location>
</feature>
<dbReference type="AlphaFoldDB" id="A0A8J2RCG5"/>
<dbReference type="InterPro" id="IPR001584">
    <property type="entry name" value="Integrase_cat-core"/>
</dbReference>
<evidence type="ECO:0000256" key="2">
    <source>
        <dbReference type="ARBA" id="ARBA00022723"/>
    </source>
</evidence>